<feature type="region of interest" description="Disordered" evidence="1">
    <location>
        <begin position="57"/>
        <end position="84"/>
    </location>
</feature>
<organism evidence="2 3">
    <name type="scientific">Fistulifera solaris</name>
    <name type="common">Oleaginous diatom</name>
    <dbReference type="NCBI Taxonomy" id="1519565"/>
    <lineage>
        <taxon>Eukaryota</taxon>
        <taxon>Sar</taxon>
        <taxon>Stramenopiles</taxon>
        <taxon>Ochrophyta</taxon>
        <taxon>Bacillariophyta</taxon>
        <taxon>Bacillariophyceae</taxon>
        <taxon>Bacillariophycidae</taxon>
        <taxon>Naviculales</taxon>
        <taxon>Naviculaceae</taxon>
        <taxon>Fistulifera</taxon>
    </lineage>
</organism>
<evidence type="ECO:0000313" key="2">
    <source>
        <dbReference type="EMBL" id="GAX17307.1"/>
    </source>
</evidence>
<evidence type="ECO:0000313" key="3">
    <source>
        <dbReference type="Proteomes" id="UP000198406"/>
    </source>
</evidence>
<dbReference type="Proteomes" id="UP000198406">
    <property type="component" value="Unassembled WGS sequence"/>
</dbReference>
<feature type="compositionally biased region" description="Polar residues" evidence="1">
    <location>
        <begin position="36"/>
        <end position="47"/>
    </location>
</feature>
<feature type="region of interest" description="Disordered" evidence="1">
    <location>
        <begin position="193"/>
        <end position="215"/>
    </location>
</feature>
<gene>
    <name evidence="2" type="ORF">FisN_10Lh170</name>
</gene>
<keyword evidence="3" id="KW-1185">Reference proteome</keyword>
<dbReference type="EMBL" id="BDSP01000114">
    <property type="protein sequence ID" value="GAX17307.1"/>
    <property type="molecule type" value="Genomic_DNA"/>
</dbReference>
<dbReference type="InParanoid" id="A0A1Z5JTG9"/>
<reference evidence="2 3" key="1">
    <citation type="journal article" date="2015" name="Plant Cell">
        <title>Oil accumulation by the oleaginous diatom Fistulifera solaris as revealed by the genome and transcriptome.</title>
        <authorList>
            <person name="Tanaka T."/>
            <person name="Maeda Y."/>
            <person name="Veluchamy A."/>
            <person name="Tanaka M."/>
            <person name="Abida H."/>
            <person name="Marechal E."/>
            <person name="Bowler C."/>
            <person name="Muto M."/>
            <person name="Sunaga Y."/>
            <person name="Tanaka M."/>
            <person name="Yoshino T."/>
            <person name="Taniguchi T."/>
            <person name="Fukuda Y."/>
            <person name="Nemoto M."/>
            <person name="Matsumoto M."/>
            <person name="Wong P.S."/>
            <person name="Aburatani S."/>
            <person name="Fujibuchi W."/>
        </authorList>
    </citation>
    <scope>NUCLEOTIDE SEQUENCE [LARGE SCALE GENOMIC DNA]</scope>
    <source>
        <strain evidence="2 3">JPCC DA0580</strain>
    </source>
</reference>
<feature type="region of interest" description="Disordered" evidence="1">
    <location>
        <begin position="28"/>
        <end position="47"/>
    </location>
</feature>
<comment type="caution">
    <text evidence="2">The sequence shown here is derived from an EMBL/GenBank/DDBJ whole genome shotgun (WGS) entry which is preliminary data.</text>
</comment>
<dbReference type="AlphaFoldDB" id="A0A1Z5JTG9"/>
<sequence length="563" mass="63120">MMNSNPQLTPRAIRLENCQVLFENHGVEKNSPPAVSDQSEVSTVSSDESLCAEILQKPSVPDYSANTSERNPRKRTVSDGGDERPFRLLAQPREDMTALPPLHSYIRQQIEVFMVEQADMDQRAPGRKNPIRLHQVGLRCIHCRHLPQRAKRAVCFPTSVARVYHAVSDMKFDHFSRCAGLPESVRAKLRELREGQKSHKEHDKKKKKTAGKSSFTSTAQYYHDAAVSMGMIDRDGGVYMKNQVSTPKEKDQEKSLTALTLALQKSLPRADPPRKRARTTSHITPTLCDSTVSKLLLQYQMSPKPLLVNERPRMLQALSPTVQSRFNLEEEKRRITQVKLPYLSPKKIGVSQVNTHVSLLSPQPSPGAGVILLSSPRDEQHLNEIHCFIRKQVEVFAADSSDVNAPAPGRRQRIILGQVGIRCIHCAALPAQQRLKRAVCYPPSMKGIYHAVSNMKFDHFTICQSLPTNVKARFEQLYSSEKPQNTRVKAAKGARASPMGQFYVESALSLGLVDTETGIRFRSPLFKVSKLPDMTGMSALLFAATDPTIREAYFQTKKHLNDG</sequence>
<proteinExistence type="predicted"/>
<evidence type="ECO:0000256" key="1">
    <source>
        <dbReference type="SAM" id="MobiDB-lite"/>
    </source>
</evidence>
<accession>A0A1Z5JTG9</accession>
<protein>
    <submittedName>
        <fullName evidence="2">Uncharacterized protein</fullName>
    </submittedName>
</protein>
<name>A0A1Z5JTG9_FISSO</name>
<dbReference type="OrthoDB" id="46899at2759"/>